<dbReference type="InterPro" id="IPR007428">
    <property type="entry name" value="MlaA"/>
</dbReference>
<dbReference type="PANTHER" id="PTHR30035:SF3">
    <property type="entry name" value="INTERMEMBRANE PHOSPHOLIPID TRANSPORT SYSTEM LIPOPROTEIN MLAA"/>
    <property type="match status" value="1"/>
</dbReference>
<dbReference type="EMBL" id="FMSV02000512">
    <property type="protein sequence ID" value="SEH07025.1"/>
    <property type="molecule type" value="Genomic_DNA"/>
</dbReference>
<reference evidence="3 4" key="1">
    <citation type="submission" date="2016-10" db="EMBL/GenBank/DDBJ databases">
        <authorList>
            <person name="de Groot N.N."/>
        </authorList>
    </citation>
    <scope>NUCLEOTIDE SEQUENCE [LARGE SCALE GENOMIC DNA]</scope>
    <source>
        <strain evidence="3">MBHS1</strain>
    </source>
</reference>
<dbReference type="PANTHER" id="PTHR30035">
    <property type="entry name" value="LIPOPROTEIN VACJ-RELATED"/>
    <property type="match status" value="1"/>
</dbReference>
<protein>
    <submittedName>
        <fullName evidence="3">Putative phospholipid-binding lipoprotein MlaA</fullName>
    </submittedName>
</protein>
<keyword evidence="3" id="KW-0449">Lipoprotein</keyword>
<comment type="similarity">
    <text evidence="1">Belongs to the MlaA family.</text>
</comment>
<evidence type="ECO:0000313" key="4">
    <source>
        <dbReference type="Proteomes" id="UP000236724"/>
    </source>
</evidence>
<dbReference type="GO" id="GO:0016020">
    <property type="term" value="C:membrane"/>
    <property type="evidence" value="ECO:0007669"/>
    <property type="project" value="InterPro"/>
</dbReference>
<dbReference type="Pfam" id="PF04333">
    <property type="entry name" value="MlaA"/>
    <property type="match status" value="1"/>
</dbReference>
<accession>A0A1H6FDC9</accession>
<proteinExistence type="inferred from homology"/>
<dbReference type="PRINTS" id="PR01805">
    <property type="entry name" value="VACJLIPOPROT"/>
</dbReference>
<organism evidence="3 4">
    <name type="scientific">Candidatus Venteria ishoeyi</name>
    <dbReference type="NCBI Taxonomy" id="1899563"/>
    <lineage>
        <taxon>Bacteria</taxon>
        <taxon>Pseudomonadati</taxon>
        <taxon>Pseudomonadota</taxon>
        <taxon>Gammaproteobacteria</taxon>
        <taxon>Thiotrichales</taxon>
        <taxon>Thiotrichaceae</taxon>
        <taxon>Venteria</taxon>
    </lineage>
</organism>
<evidence type="ECO:0000256" key="2">
    <source>
        <dbReference type="ARBA" id="ARBA00022729"/>
    </source>
</evidence>
<dbReference type="AlphaFoldDB" id="A0A1H6FDC9"/>
<name>A0A1H6FDC9_9GAMM</name>
<gene>
    <name evidence="3" type="primary">mlaA</name>
    <name evidence="3" type="ORF">MBHS_02891</name>
</gene>
<evidence type="ECO:0000256" key="1">
    <source>
        <dbReference type="ARBA" id="ARBA00010634"/>
    </source>
</evidence>
<evidence type="ECO:0000313" key="3">
    <source>
        <dbReference type="EMBL" id="SEH07025.1"/>
    </source>
</evidence>
<dbReference type="RefSeq" id="WP_177428501.1">
    <property type="nucleotide sequence ID" value="NZ_FMSV02000512.1"/>
</dbReference>
<dbReference type="Proteomes" id="UP000236724">
    <property type="component" value="Unassembled WGS sequence"/>
</dbReference>
<dbReference type="GO" id="GO:0120010">
    <property type="term" value="P:intermembrane phospholipid transfer"/>
    <property type="evidence" value="ECO:0007669"/>
    <property type="project" value="TreeGrafter"/>
</dbReference>
<keyword evidence="4" id="KW-1185">Reference proteome</keyword>
<keyword evidence="2" id="KW-0732">Signal</keyword>
<sequence>MLCILLITQGCANAPLALIPEDPMETTNRAIYAFNEDLDRMILKPLAGIYIAAGSESFRQGIRNFFNNLDDVVVIANDLLQLKIVQASQDTGRLLLNTSVGFLGFFDPATEYGWPKHEEDFGQTLGYWGVSPGPYIVLPFFGPSNIRDTAGFIVDTYTDPRLAIQNDNTRKRVMYSTTTLKMIDKRVQLLGIERVLRSATTDPYAFVRNAYIQRREALVKDGQIDSTDDVSDADLFDDL</sequence>